<dbReference type="Proteomes" id="UP000077266">
    <property type="component" value="Unassembled WGS sequence"/>
</dbReference>
<evidence type="ECO:0000313" key="1">
    <source>
        <dbReference type="EMBL" id="KZV93252.1"/>
    </source>
</evidence>
<dbReference type="AlphaFoldDB" id="A0A165IDF8"/>
<gene>
    <name evidence="1" type="ORF">EXIGLDRAFT_835886</name>
</gene>
<dbReference type="InterPro" id="IPR014756">
    <property type="entry name" value="Ig_E-set"/>
</dbReference>
<dbReference type="InParanoid" id="A0A165IDF8"/>
<name>A0A165IDF8_EXIGL</name>
<reference evidence="1 2" key="1">
    <citation type="journal article" date="2016" name="Mol. Biol. Evol.">
        <title>Comparative Genomics of Early-Diverging Mushroom-Forming Fungi Provides Insights into the Origins of Lignocellulose Decay Capabilities.</title>
        <authorList>
            <person name="Nagy L.G."/>
            <person name="Riley R."/>
            <person name="Tritt A."/>
            <person name="Adam C."/>
            <person name="Daum C."/>
            <person name="Floudas D."/>
            <person name="Sun H."/>
            <person name="Yadav J.S."/>
            <person name="Pangilinan J."/>
            <person name="Larsson K.H."/>
            <person name="Matsuura K."/>
            <person name="Barry K."/>
            <person name="Labutti K."/>
            <person name="Kuo R."/>
            <person name="Ohm R.A."/>
            <person name="Bhattacharya S.S."/>
            <person name="Shirouzu T."/>
            <person name="Yoshinaga Y."/>
            <person name="Martin F.M."/>
            <person name="Grigoriev I.V."/>
            <person name="Hibbett D.S."/>
        </authorList>
    </citation>
    <scope>NUCLEOTIDE SEQUENCE [LARGE SCALE GENOMIC DNA]</scope>
    <source>
        <strain evidence="1 2">HHB12029</strain>
    </source>
</reference>
<dbReference type="SUPFAM" id="SSF81296">
    <property type="entry name" value="E set domains"/>
    <property type="match status" value="1"/>
</dbReference>
<organism evidence="1 2">
    <name type="scientific">Exidia glandulosa HHB12029</name>
    <dbReference type="NCBI Taxonomy" id="1314781"/>
    <lineage>
        <taxon>Eukaryota</taxon>
        <taxon>Fungi</taxon>
        <taxon>Dikarya</taxon>
        <taxon>Basidiomycota</taxon>
        <taxon>Agaricomycotina</taxon>
        <taxon>Agaricomycetes</taxon>
        <taxon>Auriculariales</taxon>
        <taxon>Exidiaceae</taxon>
        <taxon>Exidia</taxon>
    </lineage>
</organism>
<dbReference type="STRING" id="1314781.A0A165IDF8"/>
<proteinExistence type="predicted"/>
<dbReference type="FunCoup" id="A0A165IDF8">
    <property type="interactions" value="363"/>
</dbReference>
<evidence type="ECO:0008006" key="3">
    <source>
        <dbReference type="Google" id="ProtNLM"/>
    </source>
</evidence>
<accession>A0A165IDF8</accession>
<dbReference type="OrthoDB" id="3345971at2759"/>
<evidence type="ECO:0000313" key="2">
    <source>
        <dbReference type="Proteomes" id="UP000077266"/>
    </source>
</evidence>
<protein>
    <recommendedName>
        <fullName evidence="3">Arrestin-like N-terminal domain-containing protein</fullName>
    </recommendedName>
</protein>
<dbReference type="EMBL" id="KV425993">
    <property type="protein sequence ID" value="KZV93252.1"/>
    <property type="molecule type" value="Genomic_DNA"/>
</dbReference>
<sequence>MLSTLRARVKLQPYQNVLFLHPPNDHDAEQQQQDHVLWGTIALALPKSREVHSVVVQLVAYYTLAIPGHAAESGILAEYSTELTVSRMLDKGEHTFAWSLAIPRTAPSQERCSFGRVYHRLHAIVDCANGALKDDVPLLLTVNHAPDGETLSLNEGIAGHHDEVGPYIFTLTAGHLTVGGVVHFTMSFTSVPTDMRIYSVSAHIVQSYILESPTKPGLFAKPAPHRRRFFTLDCHTGSKPDGASIVKSSGSQEPAPDGLLGFVPAGESLEISRVARVPNDDLVRGSTQPRTRGAPIRLSHVIEIEVRFSGSHGEEAQRQRALKVQCPITLSSCCCMLESLLLPSYSDVNPDEETRNLKANVLDLETPLRRTVECTCGFTLERLLLAQTHAPILQAHEDIANGFRNSSNTDVFMSSKISPHSTPSHVTVLS</sequence>
<keyword evidence="2" id="KW-1185">Reference proteome</keyword>